<comment type="similarity">
    <text evidence="1 7">Belongs to the SbcD family.</text>
</comment>
<accession>A0A2N0UL08</accession>
<evidence type="ECO:0000256" key="1">
    <source>
        <dbReference type="ARBA" id="ARBA00010555"/>
    </source>
</evidence>
<dbReference type="InterPro" id="IPR050535">
    <property type="entry name" value="DNA_Repair-Maintenance_Comp"/>
</dbReference>
<name>A0A2N0UL08_9FIRM</name>
<evidence type="ECO:0000256" key="4">
    <source>
        <dbReference type="ARBA" id="ARBA00022722"/>
    </source>
</evidence>
<keyword evidence="4 7" id="KW-0540">Nuclease</keyword>
<dbReference type="CDD" id="cd00840">
    <property type="entry name" value="MPP_Mre11_N"/>
    <property type="match status" value="1"/>
</dbReference>
<protein>
    <recommendedName>
        <fullName evidence="3 7">Nuclease SbcCD subunit D</fullName>
    </recommendedName>
</protein>
<dbReference type="InterPro" id="IPR004593">
    <property type="entry name" value="SbcD"/>
</dbReference>
<dbReference type="Pfam" id="PF00149">
    <property type="entry name" value="Metallophos"/>
    <property type="match status" value="1"/>
</dbReference>
<sequence>MKFLHISDLHIGKYVNGYRMLDDQRYMLERIVEIIKEKNPDALLIAGDIYDKSLPSAEAVELFDSFMTEIAGLHGKTGLKTFVISGNHDSPERIGYFNKLIELNGIFTDGVFEGVARKNTVECDGERVNIFSLPFIRPSFVRKVYLEESAKITDYTTAVRVVLEHSEINADETNILIAHQFVTGSETSGSESSLGTLDNVEPYVFEPFDYVALGHIHGKQIMGKNKNIAYCGSPIKYSKTECRNKKCVIFGELSNGKLNLEEIPVQPLHDMRIIKGTLRELAENPISDTYDDKTYDYVFAELTDENPVINAFSTLENIYPNIMGLEYVNRKKSIEMTPEMYGKTEGKSNIELFSDFYKMQNGKEIEPESVKIIERIFKEIGGVNDETD</sequence>
<dbReference type="InterPro" id="IPR029052">
    <property type="entry name" value="Metallo-depent_PP-like"/>
</dbReference>
<keyword evidence="7" id="KW-0235">DNA replication</keyword>
<gene>
    <name evidence="7 10" type="primary">sbcD</name>
    <name evidence="10" type="ORF">RBATCC27255_01422</name>
</gene>
<evidence type="ECO:0000259" key="8">
    <source>
        <dbReference type="Pfam" id="PF00149"/>
    </source>
</evidence>
<dbReference type="SUPFAM" id="SSF56300">
    <property type="entry name" value="Metallo-dependent phosphatases"/>
    <property type="match status" value="1"/>
</dbReference>
<keyword evidence="11" id="KW-1185">Reference proteome</keyword>
<comment type="function">
    <text evidence="7">SbcCD cleaves DNA hairpin structures. These structures can inhibit DNA replication and are intermediates in certain DNA recombination reactions. The complex acts as a 3'-&gt;5' double strand exonuclease that can open hairpins. It also has a 5' single-strand endonuclease activity.</text>
</comment>
<dbReference type="GO" id="GO:0004519">
    <property type="term" value="F:endonuclease activity"/>
    <property type="evidence" value="ECO:0007669"/>
    <property type="project" value="UniProtKB-KW"/>
</dbReference>
<proteinExistence type="inferred from homology"/>
<evidence type="ECO:0000256" key="6">
    <source>
        <dbReference type="ARBA" id="ARBA00022839"/>
    </source>
</evidence>
<dbReference type="GO" id="GO:0008408">
    <property type="term" value="F:3'-5' exonuclease activity"/>
    <property type="evidence" value="ECO:0007669"/>
    <property type="project" value="InterPro"/>
</dbReference>
<dbReference type="EMBL" id="NNSR01000069">
    <property type="protein sequence ID" value="PKD27661.1"/>
    <property type="molecule type" value="Genomic_DNA"/>
</dbReference>
<evidence type="ECO:0000313" key="11">
    <source>
        <dbReference type="Proteomes" id="UP000233425"/>
    </source>
</evidence>
<dbReference type="NCBIfam" id="TIGR00619">
    <property type="entry name" value="sbcd"/>
    <property type="match status" value="1"/>
</dbReference>
<comment type="caution">
    <text evidence="10">The sequence shown here is derived from an EMBL/GenBank/DDBJ whole genome shotgun (WGS) entry which is preliminary data.</text>
</comment>
<evidence type="ECO:0000256" key="2">
    <source>
        <dbReference type="ARBA" id="ARBA00011322"/>
    </source>
</evidence>
<evidence type="ECO:0000256" key="7">
    <source>
        <dbReference type="RuleBase" id="RU363069"/>
    </source>
</evidence>
<evidence type="ECO:0000256" key="5">
    <source>
        <dbReference type="ARBA" id="ARBA00022801"/>
    </source>
</evidence>
<organism evidence="10 11">
    <name type="scientific">Ruminococcus bromii</name>
    <dbReference type="NCBI Taxonomy" id="40518"/>
    <lineage>
        <taxon>Bacteria</taxon>
        <taxon>Bacillati</taxon>
        <taxon>Bacillota</taxon>
        <taxon>Clostridia</taxon>
        <taxon>Eubacteriales</taxon>
        <taxon>Oscillospiraceae</taxon>
        <taxon>Ruminococcus</taxon>
    </lineage>
</organism>
<dbReference type="PANTHER" id="PTHR30337">
    <property type="entry name" value="COMPONENT OF ATP-DEPENDENT DSDNA EXONUCLEASE"/>
    <property type="match status" value="1"/>
</dbReference>
<dbReference type="AlphaFoldDB" id="A0A2N0UL08"/>
<dbReference type="Pfam" id="PF12320">
    <property type="entry name" value="SbcD_C"/>
    <property type="match status" value="1"/>
</dbReference>
<keyword evidence="6 7" id="KW-0269">Exonuclease</keyword>
<dbReference type="InterPro" id="IPR041796">
    <property type="entry name" value="Mre11_N"/>
</dbReference>
<keyword evidence="7" id="KW-0233">DNA recombination</keyword>
<reference evidence="10" key="1">
    <citation type="journal article" date="2018" name="Environ. Microbiol.">
        <title>Sporulation capability and amylosome conservation among diverse human colonic and rumen isolates of the keystone starch-degrader Ruminococcus bromii.</title>
        <authorList>
            <person name="Mukhopadhya I."/>
            <person name="Morais S."/>
            <person name="Laverde-Gomez J."/>
            <person name="Sheridan P.O."/>
            <person name="Walker A.W."/>
            <person name="Kelly W."/>
            <person name="Klieve A.V."/>
            <person name="Ouwerkerk D."/>
            <person name="Duncan S.H."/>
            <person name="Louis P."/>
            <person name="Koropatkin N."/>
            <person name="Cockburn D."/>
            <person name="Kibler R."/>
            <person name="Cooper P.J."/>
            <person name="Sandoval C."/>
            <person name="Crost E."/>
            <person name="Juge N."/>
            <person name="Bayer E.A."/>
            <person name="Flint H.J."/>
        </authorList>
    </citation>
    <scope>NUCLEOTIDE SEQUENCE [LARGE SCALE GENOMIC DNA]</scope>
    <source>
        <strain evidence="10">ATCC 27255</strain>
    </source>
</reference>
<feature type="domain" description="Calcineurin-like phosphoesterase" evidence="8">
    <location>
        <begin position="1"/>
        <end position="218"/>
    </location>
</feature>
<evidence type="ECO:0000313" key="10">
    <source>
        <dbReference type="EMBL" id="PKD27661.1"/>
    </source>
</evidence>
<dbReference type="Proteomes" id="UP000233425">
    <property type="component" value="Unassembled WGS sequence"/>
</dbReference>
<evidence type="ECO:0000259" key="9">
    <source>
        <dbReference type="Pfam" id="PF12320"/>
    </source>
</evidence>
<dbReference type="InterPro" id="IPR004843">
    <property type="entry name" value="Calcineurin-like_PHP"/>
</dbReference>
<keyword evidence="7" id="KW-0255">Endonuclease</keyword>
<dbReference type="GO" id="GO:0006310">
    <property type="term" value="P:DNA recombination"/>
    <property type="evidence" value="ECO:0007669"/>
    <property type="project" value="UniProtKB-KW"/>
</dbReference>
<comment type="subunit">
    <text evidence="2 7">Heterodimer of SbcC and SbcD.</text>
</comment>
<dbReference type="InterPro" id="IPR026843">
    <property type="entry name" value="SbcD_C"/>
</dbReference>
<dbReference type="Gene3D" id="3.60.21.10">
    <property type="match status" value="1"/>
</dbReference>
<keyword evidence="5 7" id="KW-0378">Hydrolase</keyword>
<dbReference type="PANTHER" id="PTHR30337:SF0">
    <property type="entry name" value="NUCLEASE SBCCD SUBUNIT D"/>
    <property type="match status" value="1"/>
</dbReference>
<dbReference type="GO" id="GO:0006260">
    <property type="term" value="P:DNA replication"/>
    <property type="evidence" value="ECO:0007669"/>
    <property type="project" value="UniProtKB-KW"/>
</dbReference>
<evidence type="ECO:0000256" key="3">
    <source>
        <dbReference type="ARBA" id="ARBA00013365"/>
    </source>
</evidence>
<feature type="domain" description="Nuclease SbcCD subunit D C-terminal" evidence="9">
    <location>
        <begin position="268"/>
        <end position="360"/>
    </location>
</feature>
<dbReference type="RefSeq" id="WP_101029382.1">
    <property type="nucleotide sequence ID" value="NZ_CABMMZ010000069.1"/>
</dbReference>